<gene>
    <name evidence="2" type="ORF">MHI_LOCUS861409</name>
</gene>
<feature type="compositionally biased region" description="Basic and acidic residues" evidence="1">
    <location>
        <begin position="7"/>
        <end position="25"/>
    </location>
</feature>
<comment type="caution">
    <text evidence="2">The sequence shown here is derived from an EMBL/GenBank/DDBJ whole genome shotgun (WGS) entry which is preliminary data.</text>
</comment>
<reference evidence="2" key="1">
    <citation type="submission" date="2020-07" db="EMBL/GenBank/DDBJ databases">
        <authorList>
            <person name="Nazaruddin N."/>
        </authorList>
    </citation>
    <scope>NUCLEOTIDE SEQUENCE</scope>
</reference>
<keyword evidence="3" id="KW-1185">Reference proteome</keyword>
<protein>
    <submittedName>
        <fullName evidence="2">Uncharacterized protein</fullName>
    </submittedName>
</protein>
<name>A0A6V7HG52_9HYME</name>
<proteinExistence type="predicted"/>
<evidence type="ECO:0000256" key="1">
    <source>
        <dbReference type="SAM" id="MobiDB-lite"/>
    </source>
</evidence>
<sequence>NAKRRQREVERDEEGRGWRREKKEPAGFSESSHNGSAQRTDGSIQLQTMQSQLSGFRAVCDVPLSIDESIVDRRIPVSIQRLMARESPR</sequence>
<evidence type="ECO:0000313" key="3">
    <source>
        <dbReference type="Proteomes" id="UP000752696"/>
    </source>
</evidence>
<dbReference type="EMBL" id="CAJDYZ010011451">
    <property type="protein sequence ID" value="CAD1479487.1"/>
    <property type="molecule type" value="Genomic_DNA"/>
</dbReference>
<feature type="compositionally biased region" description="Polar residues" evidence="1">
    <location>
        <begin position="29"/>
        <end position="45"/>
    </location>
</feature>
<organism evidence="2 3">
    <name type="scientific">Heterotrigona itama</name>
    <dbReference type="NCBI Taxonomy" id="395501"/>
    <lineage>
        <taxon>Eukaryota</taxon>
        <taxon>Metazoa</taxon>
        <taxon>Ecdysozoa</taxon>
        <taxon>Arthropoda</taxon>
        <taxon>Hexapoda</taxon>
        <taxon>Insecta</taxon>
        <taxon>Pterygota</taxon>
        <taxon>Neoptera</taxon>
        <taxon>Endopterygota</taxon>
        <taxon>Hymenoptera</taxon>
        <taxon>Apocrita</taxon>
        <taxon>Aculeata</taxon>
        <taxon>Apoidea</taxon>
        <taxon>Anthophila</taxon>
        <taxon>Apidae</taxon>
        <taxon>Heterotrigona</taxon>
    </lineage>
</organism>
<dbReference type="Proteomes" id="UP000752696">
    <property type="component" value="Unassembled WGS sequence"/>
</dbReference>
<feature type="non-terminal residue" evidence="2">
    <location>
        <position position="1"/>
    </location>
</feature>
<evidence type="ECO:0000313" key="2">
    <source>
        <dbReference type="EMBL" id="CAD1479487.1"/>
    </source>
</evidence>
<dbReference type="AlphaFoldDB" id="A0A6V7HG52"/>
<feature type="region of interest" description="Disordered" evidence="1">
    <location>
        <begin position="1"/>
        <end position="45"/>
    </location>
</feature>
<accession>A0A6V7HG52</accession>